<dbReference type="AlphaFoldDB" id="A0A327Z8F0"/>
<dbReference type="Gene3D" id="2.115.10.20">
    <property type="entry name" value="Glycosyl hydrolase domain, family 43"/>
    <property type="match status" value="1"/>
</dbReference>
<comment type="caution">
    <text evidence="6">The sequence shown here is derived from an EMBL/GenBank/DDBJ whole genome shotgun (WGS) entry which is preliminary data.</text>
</comment>
<keyword evidence="4" id="KW-0326">Glycosidase</keyword>
<organism evidence="6 7">
    <name type="scientific">Actinoplanes lutulentus</name>
    <dbReference type="NCBI Taxonomy" id="1287878"/>
    <lineage>
        <taxon>Bacteria</taxon>
        <taxon>Bacillati</taxon>
        <taxon>Actinomycetota</taxon>
        <taxon>Actinomycetes</taxon>
        <taxon>Micromonosporales</taxon>
        <taxon>Micromonosporaceae</taxon>
        <taxon>Actinoplanes</taxon>
    </lineage>
</organism>
<keyword evidence="3" id="KW-0378">Hydrolase</keyword>
<dbReference type="Pfam" id="PF00251">
    <property type="entry name" value="Glyco_hydro_32N"/>
    <property type="match status" value="1"/>
</dbReference>
<reference evidence="6 7" key="1">
    <citation type="submission" date="2018-06" db="EMBL/GenBank/DDBJ databases">
        <title>Genomic Encyclopedia of Type Strains, Phase III (KMG-III): the genomes of soil and plant-associated and newly described type strains.</title>
        <authorList>
            <person name="Whitman W."/>
        </authorList>
    </citation>
    <scope>NUCLEOTIDE SEQUENCE [LARGE SCALE GENOMIC DNA]</scope>
    <source>
        <strain evidence="6 7">CGMCC 4.7090</strain>
    </source>
</reference>
<evidence type="ECO:0000259" key="5">
    <source>
        <dbReference type="Pfam" id="PF00251"/>
    </source>
</evidence>
<dbReference type="SUPFAM" id="SSF75005">
    <property type="entry name" value="Arabinanase/levansucrase/invertase"/>
    <property type="match status" value="1"/>
</dbReference>
<dbReference type="EC" id="3.2.1.26" evidence="2"/>
<dbReference type="PANTHER" id="PTHR43101:SF1">
    <property type="entry name" value="BETA-FRUCTOSIDASE"/>
    <property type="match status" value="1"/>
</dbReference>
<evidence type="ECO:0000256" key="1">
    <source>
        <dbReference type="ARBA" id="ARBA00009902"/>
    </source>
</evidence>
<comment type="similarity">
    <text evidence="1">Belongs to the glycosyl hydrolase 32 family.</text>
</comment>
<dbReference type="InterPro" id="IPR051214">
    <property type="entry name" value="GH32_Enzymes"/>
</dbReference>
<gene>
    <name evidence="6" type="ORF">B0I29_111247</name>
</gene>
<dbReference type="GO" id="GO:0004564">
    <property type="term" value="F:beta-fructofuranosidase activity"/>
    <property type="evidence" value="ECO:0007669"/>
    <property type="project" value="UniProtKB-EC"/>
</dbReference>
<evidence type="ECO:0000313" key="7">
    <source>
        <dbReference type="Proteomes" id="UP000249341"/>
    </source>
</evidence>
<feature type="domain" description="Glycosyl hydrolase family 32 N-terminal" evidence="5">
    <location>
        <begin position="106"/>
        <end position="166"/>
    </location>
</feature>
<evidence type="ECO:0000256" key="4">
    <source>
        <dbReference type="ARBA" id="ARBA00023295"/>
    </source>
</evidence>
<dbReference type="GO" id="GO:0005975">
    <property type="term" value="P:carbohydrate metabolic process"/>
    <property type="evidence" value="ECO:0007669"/>
    <property type="project" value="InterPro"/>
</dbReference>
<dbReference type="InterPro" id="IPR001362">
    <property type="entry name" value="Glyco_hydro_32"/>
</dbReference>
<dbReference type="SMART" id="SM00640">
    <property type="entry name" value="Glyco_32"/>
    <property type="match status" value="1"/>
</dbReference>
<keyword evidence="7" id="KW-1185">Reference proteome</keyword>
<dbReference type="Proteomes" id="UP000249341">
    <property type="component" value="Unassembled WGS sequence"/>
</dbReference>
<protein>
    <recommendedName>
        <fullName evidence="2">beta-fructofuranosidase</fullName>
        <ecNumber evidence="2">3.2.1.26</ecNumber>
    </recommendedName>
</protein>
<name>A0A327Z8F0_9ACTN</name>
<evidence type="ECO:0000256" key="3">
    <source>
        <dbReference type="ARBA" id="ARBA00022801"/>
    </source>
</evidence>
<dbReference type="EMBL" id="QLMJ01000011">
    <property type="protein sequence ID" value="RAK34645.1"/>
    <property type="molecule type" value="Genomic_DNA"/>
</dbReference>
<dbReference type="RefSeq" id="WP_111651287.1">
    <property type="nucleotide sequence ID" value="NZ_JACHWI010000016.1"/>
</dbReference>
<evidence type="ECO:0000256" key="2">
    <source>
        <dbReference type="ARBA" id="ARBA00012758"/>
    </source>
</evidence>
<dbReference type="InterPro" id="IPR023296">
    <property type="entry name" value="Glyco_hydro_beta-prop_sf"/>
</dbReference>
<proteinExistence type="inferred from homology"/>
<sequence length="315" mass="33520">MEPVPAPRLHFTPRDSEVGEIYGVLRSGGRYQVFYETQPGGLGQASSDDLVIWWEQPSPGTLGDIGCGSVVDGPAFFVTRTPGVIVRATAATGSPGWTTDQVLAVDPDLRDPYVWHDGDAWRMLLAGTDRIVQYRSTDQLTWSFVSDLVAWQGARCPRLFPLDGAWVLLVDGSYAVGDYDGRVFTPANQGVFGRGRLGPVATFADTAGRRCALAHLTGQASAFSLPWVLSVRGQRLVATPHPHLDPYLTSGAAGLTAAGGEVRDNGELILRMPPGGETLVLADADIVEVTVEGVSGLGVARRSVPGLSGLRIGRL</sequence>
<dbReference type="PANTHER" id="PTHR43101">
    <property type="entry name" value="BETA-FRUCTOSIDASE"/>
    <property type="match status" value="1"/>
</dbReference>
<dbReference type="OrthoDB" id="9776657at2"/>
<dbReference type="InterPro" id="IPR013148">
    <property type="entry name" value="Glyco_hydro_32_N"/>
</dbReference>
<accession>A0A327Z8F0</accession>
<evidence type="ECO:0000313" key="6">
    <source>
        <dbReference type="EMBL" id="RAK34645.1"/>
    </source>
</evidence>